<protein>
    <submittedName>
        <fullName evidence="1">Uncharacterized protein</fullName>
    </submittedName>
</protein>
<keyword evidence="2" id="KW-1185">Reference proteome</keyword>
<proteinExistence type="predicted"/>
<reference evidence="1 2" key="1">
    <citation type="submission" date="2013-02" db="EMBL/GenBank/DDBJ databases">
        <title>The Genome Sequence of Acinetobacter guillouiae NIPH 991.</title>
        <authorList>
            <consortium name="The Broad Institute Genome Sequencing Platform"/>
            <consortium name="The Broad Institute Genome Sequencing Center for Infectious Disease"/>
            <person name="Cerqueira G."/>
            <person name="Feldgarden M."/>
            <person name="Courvalin P."/>
            <person name="Perichon B."/>
            <person name="Grillot-Courvalin C."/>
            <person name="Clermont D."/>
            <person name="Rocha E."/>
            <person name="Yoon E.-J."/>
            <person name="Nemec A."/>
            <person name="Walker B."/>
            <person name="Young S.K."/>
            <person name="Zeng Q."/>
            <person name="Gargeya S."/>
            <person name="Fitzgerald M."/>
            <person name="Haas B."/>
            <person name="Abouelleil A."/>
            <person name="Alvarado L."/>
            <person name="Arachchi H.M."/>
            <person name="Berlin A.M."/>
            <person name="Chapman S.B."/>
            <person name="Dewar J."/>
            <person name="Goldberg J."/>
            <person name="Griggs A."/>
            <person name="Gujja S."/>
            <person name="Hansen M."/>
            <person name="Howarth C."/>
            <person name="Imamovic A."/>
            <person name="Larimer J."/>
            <person name="McCowan C."/>
            <person name="Murphy C."/>
            <person name="Neiman D."/>
            <person name="Pearson M."/>
            <person name="Priest M."/>
            <person name="Roberts A."/>
            <person name="Saif S."/>
            <person name="Shea T."/>
            <person name="Sisk P."/>
            <person name="Sykes S."/>
            <person name="Wortman J."/>
            <person name="Nusbaum C."/>
            <person name="Birren B."/>
        </authorList>
    </citation>
    <scope>NUCLEOTIDE SEQUENCE [LARGE SCALE GENOMIC DNA]</scope>
    <source>
        <strain evidence="1 2">NIPH 991</strain>
    </source>
</reference>
<name>N8Y2V3_ACIGI</name>
<dbReference type="eggNOG" id="COG0286">
    <property type="taxonomic scope" value="Bacteria"/>
</dbReference>
<dbReference type="EMBL" id="APPJ01000014">
    <property type="protein sequence ID" value="ENV15659.1"/>
    <property type="molecule type" value="Genomic_DNA"/>
</dbReference>
<dbReference type="RefSeq" id="WP_004823471.1">
    <property type="nucleotide sequence ID" value="NZ_KB849456.1"/>
</dbReference>
<dbReference type="InterPro" id="IPR053913">
    <property type="entry name" value="NADAR-DarT1"/>
</dbReference>
<accession>N8Y2V3</accession>
<evidence type="ECO:0000313" key="2">
    <source>
        <dbReference type="Proteomes" id="UP000013148"/>
    </source>
</evidence>
<dbReference type="AlphaFoldDB" id="N8Y2V3"/>
<dbReference type="Pfam" id="PF22397">
    <property type="entry name" value="NADAR-DarT1"/>
    <property type="match status" value="2"/>
</dbReference>
<dbReference type="HOGENOM" id="CLU_1979252_0_0_6"/>
<gene>
    <name evidence="1" type="ORF">F964_04385</name>
</gene>
<dbReference type="Proteomes" id="UP000013148">
    <property type="component" value="Unassembled WGS sequence"/>
</dbReference>
<sequence>MANRPVFIQKQDGKQLVEVKYIDFEWFAGLHYSQKQKSIRSLHDAFLKESPCAQILEVSSKSENTLGIDLSAFNLIYNPKKSINCQAYSLALYVSLVKRNLDVTKIISEKKSYLSLIESFEI</sequence>
<organism evidence="1 2">
    <name type="scientific">Acinetobacter guillouiae NIPH 991</name>
    <dbReference type="NCBI Taxonomy" id="1217656"/>
    <lineage>
        <taxon>Bacteria</taxon>
        <taxon>Pseudomonadati</taxon>
        <taxon>Pseudomonadota</taxon>
        <taxon>Gammaproteobacteria</taxon>
        <taxon>Moraxellales</taxon>
        <taxon>Moraxellaceae</taxon>
        <taxon>Acinetobacter</taxon>
    </lineage>
</organism>
<comment type="caution">
    <text evidence="1">The sequence shown here is derived from an EMBL/GenBank/DDBJ whole genome shotgun (WGS) entry which is preliminary data.</text>
</comment>
<evidence type="ECO:0000313" key="1">
    <source>
        <dbReference type="EMBL" id="ENV15659.1"/>
    </source>
</evidence>